<dbReference type="SUPFAM" id="SSF63380">
    <property type="entry name" value="Riboflavin synthase domain-like"/>
    <property type="match status" value="1"/>
</dbReference>
<dbReference type="PANTHER" id="PTHR30157">
    <property type="entry name" value="FERRIC REDUCTASE, NADPH-DEPENDENT"/>
    <property type="match status" value="1"/>
</dbReference>
<dbReference type="InterPro" id="IPR039261">
    <property type="entry name" value="FNR_nucleotide-bd"/>
</dbReference>
<gene>
    <name evidence="3" type="ORF">EBN88_20730</name>
</gene>
<dbReference type="EMBL" id="RFFJ01000133">
    <property type="protein sequence ID" value="RMI36758.1"/>
    <property type="molecule type" value="Genomic_DNA"/>
</dbReference>
<dbReference type="AlphaFoldDB" id="A0A3M2LPJ4"/>
<sequence length="283" mass="31147">MSDRPARKGPQTHRAQVVYKERLTPHMIRVVFGGEGLAAFATGECTDHYVKLVFPLPDVAYPEPFDMGEVRASMPRAAWPRTRTYTVAGWDPEALRLTIDFVHHGDEGLAGPWADAARPGDELYLLGPGGAYAPEPDADWHLLAGDEAALPAIAAALAALPAGARALAFVEVAGREEEQKLNHPEGPIEVVWLHREGRRVGEALVEAVTSAVFPPGEPQVFVHGEAHTVKALRRHLRHDRELPRERMKSVSGYWRRGSDEDGWQSSKAEWNQRIEAEQEAAAG</sequence>
<dbReference type="Pfam" id="PF04954">
    <property type="entry name" value="SIP"/>
    <property type="match status" value="1"/>
</dbReference>
<evidence type="ECO:0000313" key="3">
    <source>
        <dbReference type="EMBL" id="RMI36758.1"/>
    </source>
</evidence>
<reference evidence="3 4" key="1">
    <citation type="submission" date="2018-10" db="EMBL/GenBank/DDBJ databases">
        <title>Isolation, diversity and antifungal activity of actinobacteria from wheat.</title>
        <authorList>
            <person name="Han C."/>
        </authorList>
    </citation>
    <scope>NUCLEOTIDE SEQUENCE [LARGE SCALE GENOMIC DNA]</scope>
    <source>
        <strain evidence="3 4">NEAU-YY642</strain>
    </source>
</reference>
<accession>A0A3M2LPJ4</accession>
<dbReference type="RefSeq" id="WP_122185418.1">
    <property type="nucleotide sequence ID" value="NZ_RFFJ01000133.1"/>
</dbReference>
<feature type="domain" description="FAD-binding FR-type" evidence="2">
    <location>
        <begin position="10"/>
        <end position="135"/>
    </location>
</feature>
<dbReference type="Gene3D" id="2.40.30.10">
    <property type="entry name" value="Translation factors"/>
    <property type="match status" value="1"/>
</dbReference>
<dbReference type="InterPro" id="IPR039374">
    <property type="entry name" value="SIP_fam"/>
</dbReference>
<keyword evidence="4" id="KW-1185">Reference proteome</keyword>
<proteinExistence type="predicted"/>
<dbReference type="Pfam" id="PF08021">
    <property type="entry name" value="FAD_binding_9"/>
    <property type="match status" value="1"/>
</dbReference>
<dbReference type="InterPro" id="IPR013113">
    <property type="entry name" value="SIP_FAD-bd"/>
</dbReference>
<dbReference type="Gene3D" id="3.40.50.80">
    <property type="entry name" value="Nucleotide-binding domain of ferredoxin-NADP reductase (FNR) module"/>
    <property type="match status" value="1"/>
</dbReference>
<feature type="region of interest" description="Disordered" evidence="1">
    <location>
        <begin position="253"/>
        <end position="283"/>
    </location>
</feature>
<dbReference type="InterPro" id="IPR017927">
    <property type="entry name" value="FAD-bd_FR_type"/>
</dbReference>
<dbReference type="FunFam" id="2.40.30.10:FF:000131">
    <property type="entry name" value="NADPH-dependent ferric siderophore reductase"/>
    <property type="match status" value="1"/>
</dbReference>
<evidence type="ECO:0000256" key="1">
    <source>
        <dbReference type="SAM" id="MobiDB-lite"/>
    </source>
</evidence>
<dbReference type="PROSITE" id="PS51384">
    <property type="entry name" value="FAD_FR"/>
    <property type="match status" value="1"/>
</dbReference>
<name>A0A3M2LPJ4_9ACTN</name>
<evidence type="ECO:0000313" key="4">
    <source>
        <dbReference type="Proteomes" id="UP000278673"/>
    </source>
</evidence>
<protein>
    <submittedName>
        <fullName evidence="3">Siderophore-interacting protein</fullName>
    </submittedName>
</protein>
<dbReference type="InterPro" id="IPR007037">
    <property type="entry name" value="SIP_rossman_dom"/>
</dbReference>
<dbReference type="InterPro" id="IPR017938">
    <property type="entry name" value="Riboflavin_synthase-like_b-brl"/>
</dbReference>
<dbReference type="CDD" id="cd06193">
    <property type="entry name" value="siderophore_interacting"/>
    <property type="match status" value="1"/>
</dbReference>
<dbReference type="Proteomes" id="UP000278673">
    <property type="component" value="Unassembled WGS sequence"/>
</dbReference>
<dbReference type="PANTHER" id="PTHR30157:SF0">
    <property type="entry name" value="NADPH-DEPENDENT FERRIC-CHELATE REDUCTASE"/>
    <property type="match status" value="1"/>
</dbReference>
<organism evidence="3 4">
    <name type="scientific">Streptomyces triticirhizae</name>
    <dbReference type="NCBI Taxonomy" id="2483353"/>
    <lineage>
        <taxon>Bacteria</taxon>
        <taxon>Bacillati</taxon>
        <taxon>Actinomycetota</taxon>
        <taxon>Actinomycetes</taxon>
        <taxon>Kitasatosporales</taxon>
        <taxon>Streptomycetaceae</taxon>
        <taxon>Streptomyces</taxon>
    </lineage>
</organism>
<dbReference type="GO" id="GO:0016491">
    <property type="term" value="F:oxidoreductase activity"/>
    <property type="evidence" value="ECO:0007669"/>
    <property type="project" value="InterPro"/>
</dbReference>
<evidence type="ECO:0000259" key="2">
    <source>
        <dbReference type="PROSITE" id="PS51384"/>
    </source>
</evidence>
<comment type="caution">
    <text evidence="3">The sequence shown here is derived from an EMBL/GenBank/DDBJ whole genome shotgun (WGS) entry which is preliminary data.</text>
</comment>